<name>A0ABT1BF67_9ENTR</name>
<evidence type="ECO:0000313" key="2">
    <source>
        <dbReference type="EMBL" id="MCO5784422.1"/>
    </source>
</evidence>
<dbReference type="RefSeq" id="WP_252839051.1">
    <property type="nucleotide sequence ID" value="NZ_JAJJVQ010000014.1"/>
</dbReference>
<keyword evidence="1" id="KW-0732">Signal</keyword>
<feature type="chain" id="PRO_5046349273" description="Fimbrial protein" evidence="1">
    <location>
        <begin position="24"/>
        <end position="317"/>
    </location>
</feature>
<feature type="signal peptide" evidence="1">
    <location>
        <begin position="1"/>
        <end position="23"/>
    </location>
</feature>
<evidence type="ECO:0008006" key="4">
    <source>
        <dbReference type="Google" id="ProtNLM"/>
    </source>
</evidence>
<comment type="caution">
    <text evidence="2">The sequence shown here is derived from an EMBL/GenBank/DDBJ whole genome shotgun (WGS) entry which is preliminary data.</text>
</comment>
<gene>
    <name evidence="2" type="ORF">LOD26_24395</name>
</gene>
<dbReference type="EMBL" id="JAJJVQ010000014">
    <property type="protein sequence ID" value="MCO5784422.1"/>
    <property type="molecule type" value="Genomic_DNA"/>
</dbReference>
<accession>A0ABT1BF67</accession>
<dbReference type="Proteomes" id="UP001139290">
    <property type="component" value="Unassembled WGS sequence"/>
</dbReference>
<proteinExistence type="predicted"/>
<protein>
    <recommendedName>
        <fullName evidence="4">Fimbrial protein</fullName>
    </recommendedName>
</protein>
<keyword evidence="3" id="KW-1185">Reference proteome</keyword>
<evidence type="ECO:0000313" key="3">
    <source>
        <dbReference type="Proteomes" id="UP001139290"/>
    </source>
</evidence>
<evidence type="ECO:0000256" key="1">
    <source>
        <dbReference type="SAM" id="SignalP"/>
    </source>
</evidence>
<reference evidence="2" key="1">
    <citation type="submission" date="2021-11" db="EMBL/GenBank/DDBJ databases">
        <title>Citrobacter meridianamericanus sp. nov. isolated from soil.</title>
        <authorList>
            <person name="Furlan J.P.R."/>
            <person name="Stehling E.G."/>
        </authorList>
    </citation>
    <scope>NUCLEOTIDE SEQUENCE</scope>
    <source>
        <strain evidence="2">BR102</strain>
    </source>
</reference>
<organism evidence="2 3">
    <name type="scientific">Citrobacter meridianamericanus</name>
    <dbReference type="NCBI Taxonomy" id="2894201"/>
    <lineage>
        <taxon>Bacteria</taxon>
        <taxon>Pseudomonadati</taxon>
        <taxon>Pseudomonadota</taxon>
        <taxon>Gammaproteobacteria</taxon>
        <taxon>Enterobacterales</taxon>
        <taxon>Enterobacteriaceae</taxon>
        <taxon>Citrobacter</taxon>
    </lineage>
</organism>
<sequence length="317" mass="34638">MCKKNTITGFILSLLLFASMCQASYTITIKTNAKSVGVHNGGNSYSDEHFPDDTYVDKLCSDSVNGRIFSALFSGGVRVITRTTWDNGKTDVWTQWESICNNATYDLVAAWWSRRYGFGFVSCYVTSSNDKDMCGLWPIDMPGWPTGYTRGIINVPARTLTATRPRLGRSIVSTSVDAYIVRHSPFGTVEVPVGVSTTISYIIETPDITIPSTVAAACIRAGASVEARRPEESGKFDITISNLETPPTIEFIPQIPENMTGVKAIFHDSLNPQSTGALKIEPVENGSVKRTGYFELKCGDLPAGQYDIPVIMNVSVD</sequence>